<sequence length="257" mass="28881">MATLEGSEMTPDHHQDVQPAKEGTVFSDPYRSHMYDDLEVDTEWRHGGPPGYEAVNALFEQGRTRVWPKGSLEEIVQNLVKSWEMELSHKMRASDFKTIDPQRFTLSANGGEKLTAQETLKVGSYNALLATALPGEHEDYKATQETFDSSHDVFRTTFPGGFAWEVLEVYSGPPTVAFKWRHWGQMEGAFKGHAPTRDVAVSIGTCVAKVDENLKIVELEVYYDPTQFLGHLTKLPKSQEYGEYKQGIEGCPFSSLT</sequence>
<accession>A0ACC2ALJ8</accession>
<dbReference type="Proteomes" id="UP001162992">
    <property type="component" value="Chromosome 21"/>
</dbReference>
<reference evidence="2" key="1">
    <citation type="journal article" date="2024" name="Proc. Natl. Acad. Sci. U.S.A.">
        <title>Extraordinary preservation of gene collinearity over three hundred million years revealed in homosporous lycophytes.</title>
        <authorList>
            <person name="Li C."/>
            <person name="Wickell D."/>
            <person name="Kuo L.Y."/>
            <person name="Chen X."/>
            <person name="Nie B."/>
            <person name="Liao X."/>
            <person name="Peng D."/>
            <person name="Ji J."/>
            <person name="Jenkins J."/>
            <person name="Williams M."/>
            <person name="Shu S."/>
            <person name="Plott C."/>
            <person name="Barry K."/>
            <person name="Rajasekar S."/>
            <person name="Grimwood J."/>
            <person name="Han X."/>
            <person name="Sun S."/>
            <person name="Hou Z."/>
            <person name="He W."/>
            <person name="Dai G."/>
            <person name="Sun C."/>
            <person name="Schmutz J."/>
            <person name="Leebens-Mack J.H."/>
            <person name="Li F.W."/>
            <person name="Wang L."/>
        </authorList>
    </citation>
    <scope>NUCLEOTIDE SEQUENCE [LARGE SCALE GENOMIC DNA]</scope>
    <source>
        <strain evidence="2">cv. PW_Plant_1</strain>
    </source>
</reference>
<name>A0ACC2ALJ8_DIPCM</name>
<keyword evidence="2" id="KW-1185">Reference proteome</keyword>
<organism evidence="1 2">
    <name type="scientific">Diphasiastrum complanatum</name>
    <name type="common">Issler's clubmoss</name>
    <name type="synonym">Lycopodium complanatum</name>
    <dbReference type="NCBI Taxonomy" id="34168"/>
    <lineage>
        <taxon>Eukaryota</taxon>
        <taxon>Viridiplantae</taxon>
        <taxon>Streptophyta</taxon>
        <taxon>Embryophyta</taxon>
        <taxon>Tracheophyta</taxon>
        <taxon>Lycopodiopsida</taxon>
        <taxon>Lycopodiales</taxon>
        <taxon>Lycopodiaceae</taxon>
        <taxon>Lycopodioideae</taxon>
        <taxon>Diphasiastrum</taxon>
    </lineage>
</organism>
<proteinExistence type="predicted"/>
<gene>
    <name evidence="1" type="ORF">O6H91_21G068800</name>
</gene>
<protein>
    <submittedName>
        <fullName evidence="1">Uncharacterized protein</fullName>
    </submittedName>
</protein>
<evidence type="ECO:0000313" key="1">
    <source>
        <dbReference type="EMBL" id="KAJ7518438.1"/>
    </source>
</evidence>
<comment type="caution">
    <text evidence="1">The sequence shown here is derived from an EMBL/GenBank/DDBJ whole genome shotgun (WGS) entry which is preliminary data.</text>
</comment>
<dbReference type="EMBL" id="CM055112">
    <property type="protein sequence ID" value="KAJ7518438.1"/>
    <property type="molecule type" value="Genomic_DNA"/>
</dbReference>
<evidence type="ECO:0000313" key="2">
    <source>
        <dbReference type="Proteomes" id="UP001162992"/>
    </source>
</evidence>